<gene>
    <name evidence="5" type="ORF">PILCRDRAFT_643067</name>
</gene>
<dbReference type="NCBIfam" id="TIGR00005">
    <property type="entry name" value="rluA_subfam"/>
    <property type="match status" value="1"/>
</dbReference>
<dbReference type="GO" id="GO:0000455">
    <property type="term" value="P:enzyme-directed rRNA pseudouridine synthesis"/>
    <property type="evidence" value="ECO:0007669"/>
    <property type="project" value="TreeGrafter"/>
</dbReference>
<evidence type="ECO:0000259" key="4">
    <source>
        <dbReference type="Pfam" id="PF00849"/>
    </source>
</evidence>
<dbReference type="GO" id="GO:0003723">
    <property type="term" value="F:RNA binding"/>
    <property type="evidence" value="ECO:0007669"/>
    <property type="project" value="UniProtKB-KW"/>
</dbReference>
<dbReference type="PROSITE" id="PS50889">
    <property type="entry name" value="S4"/>
    <property type="match status" value="1"/>
</dbReference>
<feature type="domain" description="Pseudouridine synthase RsuA/RluA-like" evidence="4">
    <location>
        <begin position="112"/>
        <end position="259"/>
    </location>
</feature>
<dbReference type="PANTHER" id="PTHR21600">
    <property type="entry name" value="MITOCHONDRIAL RNA PSEUDOURIDINE SYNTHASE"/>
    <property type="match status" value="1"/>
</dbReference>
<dbReference type="InterPro" id="IPR006145">
    <property type="entry name" value="PsdUridine_synth_RsuA/RluA"/>
</dbReference>
<feature type="region of interest" description="Disordered" evidence="3">
    <location>
        <begin position="391"/>
        <end position="419"/>
    </location>
</feature>
<dbReference type="InterPro" id="IPR006225">
    <property type="entry name" value="PsdUridine_synth_RluC/D"/>
</dbReference>
<protein>
    <recommendedName>
        <fullName evidence="4">Pseudouridine synthase RsuA/RluA-like domain-containing protein</fullName>
    </recommendedName>
</protein>
<name>A0A0C3FA92_PILCF</name>
<evidence type="ECO:0000256" key="2">
    <source>
        <dbReference type="PROSITE-ProRule" id="PRU00182"/>
    </source>
</evidence>
<dbReference type="STRING" id="765440.A0A0C3FA92"/>
<dbReference type="SUPFAM" id="SSF55120">
    <property type="entry name" value="Pseudouridine synthase"/>
    <property type="match status" value="1"/>
</dbReference>
<keyword evidence="6" id="KW-1185">Reference proteome</keyword>
<feature type="region of interest" description="Disordered" evidence="3">
    <location>
        <begin position="287"/>
        <end position="351"/>
    </location>
</feature>
<evidence type="ECO:0000256" key="3">
    <source>
        <dbReference type="SAM" id="MobiDB-lite"/>
    </source>
</evidence>
<evidence type="ECO:0000313" key="6">
    <source>
        <dbReference type="Proteomes" id="UP000054166"/>
    </source>
</evidence>
<feature type="compositionally biased region" description="Polar residues" evidence="3">
    <location>
        <begin position="317"/>
        <end position="333"/>
    </location>
</feature>
<reference evidence="6" key="2">
    <citation type="submission" date="2015-01" db="EMBL/GenBank/DDBJ databases">
        <title>Evolutionary Origins and Diversification of the Mycorrhizal Mutualists.</title>
        <authorList>
            <consortium name="DOE Joint Genome Institute"/>
            <consortium name="Mycorrhizal Genomics Consortium"/>
            <person name="Kohler A."/>
            <person name="Kuo A."/>
            <person name="Nagy L.G."/>
            <person name="Floudas D."/>
            <person name="Copeland A."/>
            <person name="Barry K.W."/>
            <person name="Cichocki N."/>
            <person name="Veneault-Fourrey C."/>
            <person name="LaButti K."/>
            <person name="Lindquist E.A."/>
            <person name="Lipzen A."/>
            <person name="Lundell T."/>
            <person name="Morin E."/>
            <person name="Murat C."/>
            <person name="Riley R."/>
            <person name="Ohm R."/>
            <person name="Sun H."/>
            <person name="Tunlid A."/>
            <person name="Henrissat B."/>
            <person name="Grigoriev I.V."/>
            <person name="Hibbett D.S."/>
            <person name="Martin F."/>
        </authorList>
    </citation>
    <scope>NUCLEOTIDE SEQUENCE [LARGE SCALE GENOMIC DNA]</scope>
    <source>
        <strain evidence="6">F 1598</strain>
    </source>
</reference>
<sequence length="547" mass="60931">MATDNIQPLVVPPSSQGLKKIMPYWYPYTTMAKGRWLGREILEMVSTEFRDRSMEYYRYALESGVTTINGKVARPDTIICNGDRIENVVHRHEPPVTLTPVKVLLHDKEREFLVINKPGSIPVHASGRYFRNSLVEILKNDFGYEKVYTINRLDRLTSGLMIIPLSAERATSISKEFMKGTVRKEYIARCKGEFPVEEVVCEAPLLTVDRQMGLNIVHPDGKPAKTIFTRLHYDANTDTSVLHCQPFTGRSHQLRVHLQYLGHPIANDPVYSETKIWGSNVGKGGIDIVPSDERSAPEAPSHLQFQPETNPDRFPTVESSPDSNAAITQSTETKLLPRETGHDIGMGSPVPLSSEAVGVITRLRNMKDEDEDWGRWRDVVFRAKGALIPHGIKFQAPPPQNRRKRGGPAFSNDPLEAETGVLGDADGMLARDATTDNSEGGPVPEPDSPVQLTTSEALSKVASMSAAIDAGRPTESTTNTDMTTQPASTTSTKGMTYCPECYLPLHPDPKPERLYIFLHALRYTTSLGCFETEMPEWAAEGWEWDRS</sequence>
<dbReference type="Gene3D" id="3.30.2350.10">
    <property type="entry name" value="Pseudouridine synthase"/>
    <property type="match status" value="1"/>
</dbReference>
<reference evidence="5 6" key="1">
    <citation type="submission" date="2014-04" db="EMBL/GenBank/DDBJ databases">
        <authorList>
            <consortium name="DOE Joint Genome Institute"/>
            <person name="Kuo A."/>
            <person name="Tarkka M."/>
            <person name="Buscot F."/>
            <person name="Kohler A."/>
            <person name="Nagy L.G."/>
            <person name="Floudas D."/>
            <person name="Copeland A."/>
            <person name="Barry K.W."/>
            <person name="Cichocki N."/>
            <person name="Veneault-Fourrey C."/>
            <person name="LaButti K."/>
            <person name="Lindquist E.A."/>
            <person name="Lipzen A."/>
            <person name="Lundell T."/>
            <person name="Morin E."/>
            <person name="Murat C."/>
            <person name="Sun H."/>
            <person name="Tunlid A."/>
            <person name="Henrissat B."/>
            <person name="Grigoriev I.V."/>
            <person name="Hibbett D.S."/>
            <person name="Martin F."/>
            <person name="Nordberg H.P."/>
            <person name="Cantor M.N."/>
            <person name="Hua S.X."/>
        </authorList>
    </citation>
    <scope>NUCLEOTIDE SEQUENCE [LARGE SCALE GENOMIC DNA]</scope>
    <source>
        <strain evidence="5 6">F 1598</strain>
    </source>
</reference>
<dbReference type="HOGENOM" id="CLU_016902_12_0_1"/>
<dbReference type="InParanoid" id="A0A0C3FA92"/>
<dbReference type="EMBL" id="KN833033">
    <property type="protein sequence ID" value="KIM76631.1"/>
    <property type="molecule type" value="Genomic_DNA"/>
</dbReference>
<dbReference type="PANTHER" id="PTHR21600:SF40">
    <property type="entry name" value="PSEUDOURIDYLATE SYNTHASE RPUSD2"/>
    <property type="match status" value="1"/>
</dbReference>
<organism evidence="5 6">
    <name type="scientific">Piloderma croceum (strain F 1598)</name>
    <dbReference type="NCBI Taxonomy" id="765440"/>
    <lineage>
        <taxon>Eukaryota</taxon>
        <taxon>Fungi</taxon>
        <taxon>Dikarya</taxon>
        <taxon>Basidiomycota</taxon>
        <taxon>Agaricomycotina</taxon>
        <taxon>Agaricomycetes</taxon>
        <taxon>Agaricomycetidae</taxon>
        <taxon>Atheliales</taxon>
        <taxon>Atheliaceae</taxon>
        <taxon>Piloderma</taxon>
    </lineage>
</organism>
<dbReference type="InterPro" id="IPR020103">
    <property type="entry name" value="PsdUridine_synth_cat_dom_sf"/>
</dbReference>
<keyword evidence="2" id="KW-0694">RNA-binding</keyword>
<dbReference type="AlphaFoldDB" id="A0A0C3FA92"/>
<proteinExistence type="predicted"/>
<feature type="region of interest" description="Disordered" evidence="3">
    <location>
        <begin position="471"/>
        <end position="491"/>
    </location>
</feature>
<accession>A0A0C3FA92</accession>
<feature type="compositionally biased region" description="Polar residues" evidence="3">
    <location>
        <begin position="474"/>
        <end position="491"/>
    </location>
</feature>
<evidence type="ECO:0000256" key="1">
    <source>
        <dbReference type="PIRSR" id="PIRSR606225-1"/>
    </source>
</evidence>
<dbReference type="FunCoup" id="A0A0C3FA92">
    <property type="interactions" value="316"/>
</dbReference>
<dbReference type="OrthoDB" id="424794at2759"/>
<feature type="region of interest" description="Disordered" evidence="3">
    <location>
        <begin position="431"/>
        <end position="452"/>
    </location>
</feature>
<feature type="active site" evidence="1">
    <location>
        <position position="154"/>
    </location>
</feature>
<evidence type="ECO:0000313" key="5">
    <source>
        <dbReference type="EMBL" id="KIM76631.1"/>
    </source>
</evidence>
<dbReference type="Proteomes" id="UP000054166">
    <property type="component" value="Unassembled WGS sequence"/>
</dbReference>
<dbReference type="InterPro" id="IPR050188">
    <property type="entry name" value="RluA_PseudoU_synthase"/>
</dbReference>
<dbReference type="Pfam" id="PF00849">
    <property type="entry name" value="PseudoU_synth_2"/>
    <property type="match status" value="1"/>
</dbReference>
<dbReference type="GO" id="GO:0009982">
    <property type="term" value="F:pseudouridine synthase activity"/>
    <property type="evidence" value="ECO:0007669"/>
    <property type="project" value="InterPro"/>
</dbReference>
<dbReference type="CDD" id="cd02557">
    <property type="entry name" value="PseudoU_synth_ScRIB2"/>
    <property type="match status" value="1"/>
</dbReference>